<evidence type="ECO:0000313" key="1">
    <source>
        <dbReference type="EMBL" id="KAJ8644775.1"/>
    </source>
</evidence>
<proteinExistence type="predicted"/>
<reference evidence="1 2" key="1">
    <citation type="journal article" date="2022" name="Hortic Res">
        <title>A haplotype resolved chromosomal level avocado genome allows analysis of novel avocado genes.</title>
        <authorList>
            <person name="Nath O."/>
            <person name="Fletcher S.J."/>
            <person name="Hayward A."/>
            <person name="Shaw L.M."/>
            <person name="Masouleh A.K."/>
            <person name="Furtado A."/>
            <person name="Henry R.J."/>
            <person name="Mitter N."/>
        </authorList>
    </citation>
    <scope>NUCLEOTIDE SEQUENCE [LARGE SCALE GENOMIC DNA]</scope>
    <source>
        <strain evidence="2">cv. Hass</strain>
    </source>
</reference>
<dbReference type="Proteomes" id="UP001234297">
    <property type="component" value="Chromosome 2"/>
</dbReference>
<name>A0ACC2MGJ3_PERAE</name>
<comment type="caution">
    <text evidence="1">The sequence shown here is derived from an EMBL/GenBank/DDBJ whole genome shotgun (WGS) entry which is preliminary data.</text>
</comment>
<protein>
    <submittedName>
        <fullName evidence="1">Uncharacterized protein</fullName>
    </submittedName>
</protein>
<dbReference type="EMBL" id="CM056810">
    <property type="protein sequence ID" value="KAJ8644775.1"/>
    <property type="molecule type" value="Genomic_DNA"/>
</dbReference>
<gene>
    <name evidence="1" type="ORF">MRB53_006523</name>
</gene>
<sequence length="1076" mass="120913">MQIMGRPSSMASSTFNTLLQHSHVSSLPLCKYPILSSSPPLFTISRLRLKPPQEFSPFYELRPHPIGATTNTAEQSEKDTDSKVSEEMGSGFSSLRSMDKWGVRKSKKNDGRATESKDSTSSREMGSGFSSLSSKDKWVVKRSMRIDGKATKSVDSTTSGEMGSESSYFVSSFEDERLVGTERKSKKNMRRSIRDYTRIYRNDSSSLSDKDEWVEEKSKKNESNLDGKMERKFRRHIHQTRTMDNGEHREMRGVFASVRSRDDRVTRNLNKAENGKTADDKKGKKNHLDTTNQLDFKSHEEMGDGSSALWSKIKRVDKKLKNKMTSPVVDEKIERRSKKKKVNSTEFQLRVGLDMCSKKGDVMEAISLYDSALKEGIKLGQYHYNVLLYLTASAAVGIIQPAKSGTSSSSRSFDKMDSTNELSSKHLLDSSENRQIGTGGFDSRKLNFMISNVFSDELINNSGAGSDGKSSDPSFPDIFSQELRENRSDSRCYSDKISSSSDGLAVGSSEPKREDVLNEMDQNTLFSNGFGVGMNKGDSKNATYESDSKVDNKIQVSDNVKRYALARGFEIYEKMCLEKIPLSEAALTSVARMAMSMGNGDMAFEMVKQMKALGINPRLRSYGPALFAFCTSGDIKKAFEVEQHMLESGVYPEEPELEALLRLCISAGRGEKVYYLLHKLRKSVRQVSPSTAHLIENWFESTSASRVGKRKWNVALILQAMENGGGGWHGLGWLGKGKWTVARTTVGSDGVCMCCGEKLATIDLDPVETENFAQSVVALAAKRERNSSFQTFQKWLDYYGPFEAVVDAANVGLFSRRRFLLSKVNAVVNGIRQQLPSKKWPLIILHNKRINGGKMNEPPNKMLIEKWKNADALYATPTGSNDDWYWLYAAVKFKCLIVTNDEMRDHIFQTLGNDFFPKWKERHQVRFSFRDGSPEFEMPPPCSVVIQESEKGHWHVPIASEQESKREGTWLCVTRASLHTEMLEPSIKPKVAAETLPQNRMETTGLDASTSSRMKVLPSDHANREKPHPKGSYPNQKMCRNPRKVPPTAKFPIYQSIISDIEAAEKLAGRVIDFQI</sequence>
<organism evidence="1 2">
    <name type="scientific">Persea americana</name>
    <name type="common">Avocado</name>
    <dbReference type="NCBI Taxonomy" id="3435"/>
    <lineage>
        <taxon>Eukaryota</taxon>
        <taxon>Viridiplantae</taxon>
        <taxon>Streptophyta</taxon>
        <taxon>Embryophyta</taxon>
        <taxon>Tracheophyta</taxon>
        <taxon>Spermatophyta</taxon>
        <taxon>Magnoliopsida</taxon>
        <taxon>Magnoliidae</taxon>
        <taxon>Laurales</taxon>
        <taxon>Lauraceae</taxon>
        <taxon>Persea</taxon>
    </lineage>
</organism>
<accession>A0ACC2MGJ3</accession>
<evidence type="ECO:0000313" key="2">
    <source>
        <dbReference type="Proteomes" id="UP001234297"/>
    </source>
</evidence>
<keyword evidence="2" id="KW-1185">Reference proteome</keyword>